<dbReference type="Pfam" id="PF03770">
    <property type="entry name" value="IPK"/>
    <property type="match status" value="2"/>
</dbReference>
<dbReference type="SUPFAM" id="SSF56104">
    <property type="entry name" value="SAICAR synthase-like"/>
    <property type="match status" value="2"/>
</dbReference>
<keyword evidence="3 4" id="KW-0418">Kinase</keyword>
<dbReference type="InParanoid" id="A0A1X7VRY4"/>
<organism evidence="6">
    <name type="scientific">Amphimedon queenslandica</name>
    <name type="common">Sponge</name>
    <dbReference type="NCBI Taxonomy" id="400682"/>
    <lineage>
        <taxon>Eukaryota</taxon>
        <taxon>Metazoa</taxon>
        <taxon>Porifera</taxon>
        <taxon>Demospongiae</taxon>
        <taxon>Heteroscleromorpha</taxon>
        <taxon>Haplosclerida</taxon>
        <taxon>Niphatidae</taxon>
        <taxon>Amphimedon</taxon>
    </lineage>
</organism>
<dbReference type="InterPro" id="IPR005522">
    <property type="entry name" value="IPK"/>
</dbReference>
<keyword evidence="2 4" id="KW-0808">Transferase</keyword>
<dbReference type="PANTHER" id="PTHR12400:SF21">
    <property type="entry name" value="KINASE"/>
    <property type="match status" value="1"/>
</dbReference>
<name>A0A1X7VRY4_AMPQE</name>
<proteinExistence type="inferred from homology"/>
<sequence>MVDSQEDSIQLRPFNHQVGGHFLVLEMSKDRLCKPLVSREKLFYDTIPSDLKEFAPGFYGVILVRIDKDVKGNVSYSGSFKEIEAEDPSHVTCTVSETSIGGQDETDSRSQEEEELQRLSHLKCSLRDDDLKAKRIEFPFSNGDSFHNPWTQRRLNVFSKSVADKELHEYIVLENLVGKFDCPCILDLKIGTRSYTDVMSPRKQQEHLERAASTTTGTLGIRFCGMQLYNPLEKNYQLYDKYYGHSLDVESLNDVIKRFVFDGKEYQFDVVQVLVTRLKKLLGIISRLNSYRFFSSSLLLVYEGNKEARKAMREEGDCHEIKSFVDIRMIDFANLTHSGFSSDPVQYDGPDEGYMYGLTSLVGGHFVLMKLGASSAICKPSGKRETYFYQSIPEVLREFVPAFHGVVSVSIQNDDTEQQVQYVATRYYESSDYRVSLESLGYFEDEREVFRCFNKPLGDMMTVVRDHPVAFSLGNEEHFHNPLSSVRLQTLSNILKKQDKFKQYDYIVLEDLTEAFSCPCIIDLKLGIRCHGDLGNPEKHLRRSKETTSLSLGVRFIGMLVYSNSDNTYKFYDKYVGQKHLTEETFFNYLKLFFFDGKEYHFEVIEELVKRLQKLRDTISQLETYRFFSTSLLLMYEGKRKAGRRTDMSNGSISTETSNPAPPETNPPLVQAKLIDFENLTQGSYTNDPIKYTGPDSGAIKGLTTVIVFLQSILLTQETCTSIS</sequence>
<evidence type="ECO:0000313" key="6">
    <source>
        <dbReference type="EnsemblMetazoa" id="Aqu2.1.42173_001"/>
    </source>
</evidence>
<evidence type="ECO:0000256" key="4">
    <source>
        <dbReference type="RuleBase" id="RU363090"/>
    </source>
</evidence>
<comment type="similarity">
    <text evidence="1 4">Belongs to the inositol phosphokinase (IPK) family.</text>
</comment>
<dbReference type="GO" id="GO:0032958">
    <property type="term" value="P:inositol phosphate biosynthetic process"/>
    <property type="evidence" value="ECO:0007669"/>
    <property type="project" value="InterPro"/>
</dbReference>
<dbReference type="AlphaFoldDB" id="A0A1X7VRY4"/>
<dbReference type="STRING" id="400682.A0A1X7VRY4"/>
<feature type="compositionally biased region" description="Polar residues" evidence="5">
    <location>
        <begin position="648"/>
        <end position="659"/>
    </location>
</feature>
<accession>A0A1X7VRY4</accession>
<dbReference type="GO" id="GO:0005737">
    <property type="term" value="C:cytoplasm"/>
    <property type="evidence" value="ECO:0007669"/>
    <property type="project" value="TreeGrafter"/>
</dbReference>
<dbReference type="Gene3D" id="3.30.470.160">
    <property type="entry name" value="Inositol polyphosphate kinase"/>
    <property type="match status" value="2"/>
</dbReference>
<dbReference type="EnsemblMetazoa" id="Aqu2.1.42173_001">
    <property type="protein sequence ID" value="Aqu2.1.42173_001"/>
    <property type="gene ID" value="Aqu2.1.42173"/>
</dbReference>
<protein>
    <recommendedName>
        <fullName evidence="4">Kinase</fullName>
        <ecNumber evidence="4">2.7.-.-</ecNumber>
    </recommendedName>
</protein>
<dbReference type="GO" id="GO:0046854">
    <property type="term" value="P:phosphatidylinositol phosphate biosynthetic process"/>
    <property type="evidence" value="ECO:0007669"/>
    <property type="project" value="TreeGrafter"/>
</dbReference>
<dbReference type="GO" id="GO:0005634">
    <property type="term" value="C:nucleus"/>
    <property type="evidence" value="ECO:0007669"/>
    <property type="project" value="TreeGrafter"/>
</dbReference>
<dbReference type="OrthoDB" id="2573163at2759"/>
<dbReference type="InterPro" id="IPR038286">
    <property type="entry name" value="IPK_sf"/>
</dbReference>
<evidence type="ECO:0000256" key="1">
    <source>
        <dbReference type="ARBA" id="ARBA00007374"/>
    </source>
</evidence>
<dbReference type="GO" id="GO:0000828">
    <property type="term" value="F:inositol hexakisphosphate kinase activity"/>
    <property type="evidence" value="ECO:0007669"/>
    <property type="project" value="TreeGrafter"/>
</dbReference>
<reference evidence="6" key="1">
    <citation type="submission" date="2017-05" db="UniProtKB">
        <authorList>
            <consortium name="EnsemblMetazoa"/>
        </authorList>
    </citation>
    <scope>IDENTIFICATION</scope>
</reference>
<evidence type="ECO:0000256" key="3">
    <source>
        <dbReference type="ARBA" id="ARBA00022777"/>
    </source>
</evidence>
<feature type="region of interest" description="Disordered" evidence="5">
    <location>
        <begin position="644"/>
        <end position="667"/>
    </location>
</feature>
<evidence type="ECO:0000256" key="5">
    <source>
        <dbReference type="SAM" id="MobiDB-lite"/>
    </source>
</evidence>
<dbReference type="PANTHER" id="PTHR12400">
    <property type="entry name" value="INOSITOL POLYPHOSPHATE KINASE"/>
    <property type="match status" value="1"/>
</dbReference>
<evidence type="ECO:0000256" key="2">
    <source>
        <dbReference type="ARBA" id="ARBA00022679"/>
    </source>
</evidence>
<dbReference type="eggNOG" id="KOG1620">
    <property type="taxonomic scope" value="Eukaryota"/>
</dbReference>
<dbReference type="EC" id="2.7.-.-" evidence="4"/>